<comment type="subcellular location">
    <subcellularLocation>
        <location evidence="1">Cytoplasm</location>
    </subcellularLocation>
</comment>
<dbReference type="EMBL" id="JBBKZT010000011">
    <property type="protein sequence ID" value="MEJ8849555.1"/>
    <property type="molecule type" value="Genomic_DNA"/>
</dbReference>
<sequence>MQKVIAFRTQSGHYLCAENAGAAALVANRPAVGPWEIFLVVDHEGGSVALQACNGNYIGLATSGLLVARADEIGTAESWRRVPQGPRRVALRHANGRYLSAVGGGGAGVGLTATSVGTNEVFEEVAVQGSASGFSPEIHGFRFTNTFEVEPIQNVRFSGLCGGMAYAALDYYNARVQIPPQDYRPAVGTPLFNFIFSRQGRSIVDNLDKWGELFFNPFGWRSDEFFRWGLQGYAGGRLQELRTALSLGHPTPLGLFKAGNGGAGPHHQVLAIGVSQGRYLGDLGNNAEDLRIFIYDPNFPNKVMTLAPSLADKCYYYLENPSCRWMTYFVDRKYRPVVPPTLPATPTTVDGVVDELLLEIRTGGDDLRGGNDNVHATIGYADGSVQVAPNINHLARWIDHHTETVPIALSRRVRPAELKSVTLTTTFGGGIAGDNWNLDALRVLAGGAELYSQRGTPLRRFTGDNRPFVAELMVR</sequence>
<dbReference type="PANTHER" id="PTHR12928">
    <property type="entry name" value="FRG1 PROTEIN"/>
    <property type="match status" value="1"/>
</dbReference>
<keyword evidence="3" id="KW-0009">Actin-binding</keyword>
<protein>
    <recommendedName>
        <fullName evidence="4">Fascin-like domain-containing protein</fullName>
    </recommendedName>
</protein>
<dbReference type="InterPro" id="IPR022768">
    <property type="entry name" value="Fascin-like_dom"/>
</dbReference>
<dbReference type="Proteomes" id="UP001385892">
    <property type="component" value="Unassembled WGS sequence"/>
</dbReference>
<evidence type="ECO:0000313" key="5">
    <source>
        <dbReference type="EMBL" id="MEJ8849555.1"/>
    </source>
</evidence>
<dbReference type="Gene3D" id="2.80.10.50">
    <property type="match status" value="1"/>
</dbReference>
<accession>A0ABU8WPW3</accession>
<dbReference type="RefSeq" id="WP_340344687.1">
    <property type="nucleotide sequence ID" value="NZ_JBBKZT010000011.1"/>
</dbReference>
<evidence type="ECO:0000256" key="2">
    <source>
        <dbReference type="ARBA" id="ARBA00022490"/>
    </source>
</evidence>
<proteinExistence type="predicted"/>
<keyword evidence="6" id="KW-1185">Reference proteome</keyword>
<evidence type="ECO:0000313" key="6">
    <source>
        <dbReference type="Proteomes" id="UP001385892"/>
    </source>
</evidence>
<dbReference type="CDD" id="cd00257">
    <property type="entry name" value="beta-trefoil_FSCN-like"/>
    <property type="match status" value="1"/>
</dbReference>
<dbReference type="InterPro" id="IPR008999">
    <property type="entry name" value="Actin-crosslinking"/>
</dbReference>
<dbReference type="PANTHER" id="PTHR12928:SF0">
    <property type="entry name" value="FSHD REGION GENE 1"/>
    <property type="match status" value="1"/>
</dbReference>
<evidence type="ECO:0000256" key="1">
    <source>
        <dbReference type="ARBA" id="ARBA00004496"/>
    </source>
</evidence>
<organism evidence="5 6">
    <name type="scientific">Variovorax rhizosphaerae</name>
    <dbReference type="NCBI Taxonomy" id="1836200"/>
    <lineage>
        <taxon>Bacteria</taxon>
        <taxon>Pseudomonadati</taxon>
        <taxon>Pseudomonadota</taxon>
        <taxon>Betaproteobacteria</taxon>
        <taxon>Burkholderiales</taxon>
        <taxon>Comamonadaceae</taxon>
        <taxon>Variovorax</taxon>
    </lineage>
</organism>
<comment type="caution">
    <text evidence="5">The sequence shown here is derived from an EMBL/GenBank/DDBJ whole genome shotgun (WGS) entry which is preliminary data.</text>
</comment>
<name>A0ABU8WPW3_9BURK</name>
<feature type="domain" description="Fascin-like" evidence="4">
    <location>
        <begin position="6"/>
        <end position="79"/>
    </location>
</feature>
<evidence type="ECO:0000256" key="3">
    <source>
        <dbReference type="ARBA" id="ARBA00023203"/>
    </source>
</evidence>
<dbReference type="Pfam" id="PF06268">
    <property type="entry name" value="Fascin"/>
    <property type="match status" value="1"/>
</dbReference>
<gene>
    <name evidence="5" type="ORF">WKW82_23095</name>
</gene>
<evidence type="ECO:0000259" key="4">
    <source>
        <dbReference type="Pfam" id="PF06268"/>
    </source>
</evidence>
<keyword evidence="2" id="KW-0963">Cytoplasm</keyword>
<reference evidence="5 6" key="1">
    <citation type="submission" date="2024-03" db="EMBL/GenBank/DDBJ databases">
        <title>Novel species of the genus Variovorax.</title>
        <authorList>
            <person name="Liu Q."/>
            <person name="Xin Y.-H."/>
        </authorList>
    </citation>
    <scope>NUCLEOTIDE SEQUENCE [LARGE SCALE GENOMIC DNA]</scope>
    <source>
        <strain evidence="5 6">KACC 18900</strain>
    </source>
</reference>
<dbReference type="SUPFAM" id="SSF50405">
    <property type="entry name" value="Actin-crosslinking proteins"/>
    <property type="match status" value="1"/>
</dbReference>
<dbReference type="InterPro" id="IPR010414">
    <property type="entry name" value="FRG1"/>
</dbReference>